<keyword evidence="6" id="KW-0464">Manganese</keyword>
<keyword evidence="9" id="KW-1185">Reference proteome</keyword>
<evidence type="ECO:0000256" key="2">
    <source>
        <dbReference type="ARBA" id="ARBA00001946"/>
    </source>
</evidence>
<evidence type="ECO:0000256" key="1">
    <source>
        <dbReference type="ARBA" id="ARBA00001936"/>
    </source>
</evidence>
<evidence type="ECO:0000259" key="7">
    <source>
        <dbReference type="PROSITE" id="PS51462"/>
    </source>
</evidence>
<keyword evidence="4" id="KW-0378">Hydrolase</keyword>
<organism evidence="8 9">
    <name type="scientific">Planosporangium flavigriseum</name>
    <dbReference type="NCBI Taxonomy" id="373681"/>
    <lineage>
        <taxon>Bacteria</taxon>
        <taxon>Bacillati</taxon>
        <taxon>Actinomycetota</taxon>
        <taxon>Actinomycetes</taxon>
        <taxon>Micromonosporales</taxon>
        <taxon>Micromonosporaceae</taxon>
        <taxon>Planosporangium</taxon>
    </lineage>
</organism>
<evidence type="ECO:0000256" key="6">
    <source>
        <dbReference type="ARBA" id="ARBA00023211"/>
    </source>
</evidence>
<comment type="cofactor">
    <cofactor evidence="2">
        <name>Mg(2+)</name>
        <dbReference type="ChEBI" id="CHEBI:18420"/>
    </cofactor>
</comment>
<evidence type="ECO:0000256" key="4">
    <source>
        <dbReference type="ARBA" id="ARBA00022801"/>
    </source>
</evidence>
<dbReference type="Proteomes" id="UP000653674">
    <property type="component" value="Unassembled WGS sequence"/>
</dbReference>
<dbReference type="GO" id="GO:0016818">
    <property type="term" value="F:hydrolase activity, acting on acid anhydrides, in phosphorus-containing anhydrides"/>
    <property type="evidence" value="ECO:0007669"/>
    <property type="project" value="InterPro"/>
</dbReference>
<dbReference type="EMBL" id="BONU01000003">
    <property type="protein sequence ID" value="GIG72387.1"/>
    <property type="molecule type" value="Genomic_DNA"/>
</dbReference>
<evidence type="ECO:0000256" key="3">
    <source>
        <dbReference type="ARBA" id="ARBA00022723"/>
    </source>
</evidence>
<dbReference type="InterPro" id="IPR039121">
    <property type="entry name" value="NUDT19"/>
</dbReference>
<proteinExistence type="predicted"/>
<protein>
    <recommendedName>
        <fullName evidence="7">Nudix hydrolase domain-containing protein</fullName>
    </recommendedName>
</protein>
<evidence type="ECO:0000256" key="5">
    <source>
        <dbReference type="ARBA" id="ARBA00022842"/>
    </source>
</evidence>
<gene>
    <name evidence="8" type="ORF">Pfl04_07910</name>
</gene>
<name>A0A8J3LG61_9ACTN</name>
<dbReference type="GO" id="GO:0046872">
    <property type="term" value="F:metal ion binding"/>
    <property type="evidence" value="ECO:0007669"/>
    <property type="project" value="UniProtKB-KW"/>
</dbReference>
<dbReference type="PROSITE" id="PS51462">
    <property type="entry name" value="NUDIX"/>
    <property type="match status" value="1"/>
</dbReference>
<evidence type="ECO:0000313" key="9">
    <source>
        <dbReference type="Proteomes" id="UP000653674"/>
    </source>
</evidence>
<reference evidence="8" key="1">
    <citation type="submission" date="2021-01" db="EMBL/GenBank/DDBJ databases">
        <title>Whole genome shotgun sequence of Planosporangium flavigriseum NBRC 105377.</title>
        <authorList>
            <person name="Komaki H."/>
            <person name="Tamura T."/>
        </authorList>
    </citation>
    <scope>NUCLEOTIDE SEQUENCE</scope>
    <source>
        <strain evidence="8">NBRC 105377</strain>
    </source>
</reference>
<dbReference type="AlphaFoldDB" id="A0A8J3LG61"/>
<dbReference type="PANTHER" id="PTHR12318">
    <property type="entry name" value="TESTOSTERONE-REGULATED PROTEIN RP2"/>
    <property type="match status" value="1"/>
</dbReference>
<dbReference type="PANTHER" id="PTHR12318:SF0">
    <property type="entry name" value="ACYL-COENZYME A DIPHOSPHATASE NUDT19"/>
    <property type="match status" value="1"/>
</dbReference>
<comment type="cofactor">
    <cofactor evidence="1">
        <name>Mn(2+)</name>
        <dbReference type="ChEBI" id="CHEBI:29035"/>
    </cofactor>
</comment>
<dbReference type="InterPro" id="IPR015797">
    <property type="entry name" value="NUDIX_hydrolase-like_dom_sf"/>
</dbReference>
<keyword evidence="5" id="KW-0460">Magnesium</keyword>
<dbReference type="RefSeq" id="WP_239075302.1">
    <property type="nucleotide sequence ID" value="NZ_BAAAQJ010000008.1"/>
</dbReference>
<sequence length="266" mass="28822">MDELTRSFPVPASLLKHAREFYASGATPATPKLASTVLLLRPGPEVYMIRRASTMAFAAGMHAFPGGTVDPRDAAVQPGWAGPTPAEWAVRLGLDEAYARAVVSAAVREVFEESGVLLAGPDVSTVVGDVSGAEWEAARVALIAHEIGFAEFLADRDLVVRSDLLTPWARWLTPEIEPRRYDTYFFLARLPERQVTRDVGGEADHVVWGHPGELADLPMLPPTQAALRRLAGYPDMDAAMLAECDVTTAVMPRIVVDDEPPRLVIG</sequence>
<keyword evidence="3" id="KW-0479">Metal-binding</keyword>
<dbReference type="InterPro" id="IPR000086">
    <property type="entry name" value="NUDIX_hydrolase_dom"/>
</dbReference>
<comment type="caution">
    <text evidence="8">The sequence shown here is derived from an EMBL/GenBank/DDBJ whole genome shotgun (WGS) entry which is preliminary data.</text>
</comment>
<evidence type="ECO:0000313" key="8">
    <source>
        <dbReference type="EMBL" id="GIG72387.1"/>
    </source>
</evidence>
<dbReference type="CDD" id="cd18870">
    <property type="entry name" value="NUDIX_AcylCoAdiphos_Nudt19"/>
    <property type="match status" value="1"/>
</dbReference>
<feature type="domain" description="Nudix hydrolase" evidence="7">
    <location>
        <begin position="30"/>
        <end position="231"/>
    </location>
</feature>
<dbReference type="Gene3D" id="3.90.79.10">
    <property type="entry name" value="Nucleoside Triphosphate Pyrophosphohydrolase"/>
    <property type="match status" value="1"/>
</dbReference>
<dbReference type="SUPFAM" id="SSF55811">
    <property type="entry name" value="Nudix"/>
    <property type="match status" value="1"/>
</dbReference>
<accession>A0A8J3LG61</accession>